<keyword evidence="2" id="KW-1185">Reference proteome</keyword>
<dbReference type="EMBL" id="JAUZQC010000020">
    <property type="protein sequence ID" value="KAK5853341.1"/>
    <property type="molecule type" value="Genomic_DNA"/>
</dbReference>
<proteinExistence type="predicted"/>
<organism evidence="1 2">
    <name type="scientific">Eleginops maclovinus</name>
    <name type="common">Patagonian blennie</name>
    <name type="synonym">Eleginus maclovinus</name>
    <dbReference type="NCBI Taxonomy" id="56733"/>
    <lineage>
        <taxon>Eukaryota</taxon>
        <taxon>Metazoa</taxon>
        <taxon>Chordata</taxon>
        <taxon>Craniata</taxon>
        <taxon>Vertebrata</taxon>
        <taxon>Euteleostomi</taxon>
        <taxon>Actinopterygii</taxon>
        <taxon>Neopterygii</taxon>
        <taxon>Teleostei</taxon>
        <taxon>Neoteleostei</taxon>
        <taxon>Acanthomorphata</taxon>
        <taxon>Eupercaria</taxon>
        <taxon>Perciformes</taxon>
        <taxon>Notothenioidei</taxon>
        <taxon>Eleginopidae</taxon>
        <taxon>Eleginops</taxon>
    </lineage>
</organism>
<dbReference type="AlphaFoldDB" id="A0AAN7X2J0"/>
<comment type="caution">
    <text evidence="1">The sequence shown here is derived from an EMBL/GenBank/DDBJ whole genome shotgun (WGS) entry which is preliminary data.</text>
</comment>
<reference evidence="1 2" key="2">
    <citation type="journal article" date="2023" name="Mol. Biol. Evol.">
        <title>Genomics of Secondarily Temperate Adaptation in the Only Non-Antarctic Icefish.</title>
        <authorList>
            <person name="Rivera-Colon A.G."/>
            <person name="Rayamajhi N."/>
            <person name="Minhas B.F."/>
            <person name="Madrigal G."/>
            <person name="Bilyk K.T."/>
            <person name="Yoon V."/>
            <person name="Hune M."/>
            <person name="Gregory S."/>
            <person name="Cheng C.H.C."/>
            <person name="Catchen J.M."/>
        </authorList>
    </citation>
    <scope>NUCLEOTIDE SEQUENCE [LARGE SCALE GENOMIC DNA]</scope>
    <source>
        <strain evidence="1">JMC-PN-2008</strain>
    </source>
</reference>
<evidence type="ECO:0000313" key="1">
    <source>
        <dbReference type="EMBL" id="KAK5853341.1"/>
    </source>
</evidence>
<evidence type="ECO:0000313" key="2">
    <source>
        <dbReference type="Proteomes" id="UP001346869"/>
    </source>
</evidence>
<sequence>MNPSHPSAVSTGREDYRLRVFAARSKRRQQHRARGGGGVRENIVNLLHEDIISILLIAENASGYLFNRNGDVCETSYMLFLKLKAGSRSICSPVARTEQQ</sequence>
<protein>
    <submittedName>
        <fullName evidence="1">Uncharacterized protein</fullName>
    </submittedName>
</protein>
<accession>A0AAN7X2J0</accession>
<gene>
    <name evidence="1" type="ORF">PBY51_007135</name>
</gene>
<name>A0AAN7X2J0_ELEMC</name>
<reference evidence="1 2" key="1">
    <citation type="journal article" date="2023" name="Genes (Basel)">
        <title>Chromosome-Level Genome Assembly and Circadian Gene Repertoire of the Patagonia Blennie Eleginops maclovinus-The Closest Ancestral Proxy of Antarctic Cryonotothenioids.</title>
        <authorList>
            <person name="Cheng C.C."/>
            <person name="Rivera-Colon A.G."/>
            <person name="Minhas B.F."/>
            <person name="Wilson L."/>
            <person name="Rayamajhi N."/>
            <person name="Vargas-Chacoff L."/>
            <person name="Catchen J.M."/>
        </authorList>
    </citation>
    <scope>NUCLEOTIDE SEQUENCE [LARGE SCALE GENOMIC DNA]</scope>
    <source>
        <strain evidence="1">JMC-PN-2008</strain>
    </source>
</reference>
<dbReference type="Proteomes" id="UP001346869">
    <property type="component" value="Unassembled WGS sequence"/>
</dbReference>